<feature type="transmembrane region" description="Helical" evidence="2">
    <location>
        <begin position="253"/>
        <end position="272"/>
    </location>
</feature>
<feature type="transmembrane region" description="Helical" evidence="2">
    <location>
        <begin position="6"/>
        <end position="28"/>
    </location>
</feature>
<evidence type="ECO:0000313" key="4">
    <source>
        <dbReference type="EMBL" id="MBF9073357.1"/>
    </source>
</evidence>
<evidence type="ECO:0000256" key="2">
    <source>
        <dbReference type="SAM" id="Phobius"/>
    </source>
</evidence>
<feature type="transmembrane region" description="Helical" evidence="2">
    <location>
        <begin position="88"/>
        <end position="107"/>
    </location>
</feature>
<keyword evidence="5" id="KW-1185">Reference proteome</keyword>
<evidence type="ECO:0000313" key="5">
    <source>
        <dbReference type="Proteomes" id="UP000657385"/>
    </source>
</evidence>
<feature type="transmembrane region" description="Helical" evidence="2">
    <location>
        <begin position="216"/>
        <end position="241"/>
    </location>
</feature>
<reference evidence="4" key="1">
    <citation type="submission" date="2020-11" db="EMBL/GenBank/DDBJ databases">
        <title>Isolation and identification of active actinomycetes.</title>
        <authorList>
            <person name="Yu B."/>
        </authorList>
    </citation>
    <scope>NUCLEOTIDE SEQUENCE</scope>
    <source>
        <strain evidence="4">NEAU-YB345</strain>
    </source>
</reference>
<dbReference type="EMBL" id="JADPRT010000004">
    <property type="protein sequence ID" value="MBF9068903.1"/>
    <property type="molecule type" value="Genomic_DNA"/>
</dbReference>
<dbReference type="PANTHER" id="PTHR36394">
    <property type="entry name" value="OS01G0277700 PROTEIN"/>
    <property type="match status" value="1"/>
</dbReference>
<accession>A0A931BBW7</accession>
<gene>
    <name evidence="3" type="ORF">I2501_12805</name>
    <name evidence="4" type="ORF">I2501_35620</name>
</gene>
<evidence type="ECO:0008006" key="6">
    <source>
        <dbReference type="Google" id="ProtNLM"/>
    </source>
</evidence>
<dbReference type="EMBL" id="JADPRT010000022">
    <property type="protein sequence ID" value="MBF9073357.1"/>
    <property type="molecule type" value="Genomic_DNA"/>
</dbReference>
<evidence type="ECO:0000256" key="1">
    <source>
        <dbReference type="SAM" id="MobiDB-lite"/>
    </source>
</evidence>
<protein>
    <recommendedName>
        <fullName evidence="6">Nickel/cobalt efflux system</fullName>
    </recommendedName>
</protein>
<feature type="transmembrane region" description="Helical" evidence="2">
    <location>
        <begin position="49"/>
        <end position="76"/>
    </location>
</feature>
<comment type="caution">
    <text evidence="4">The sequence shown here is derived from an EMBL/GenBank/DDBJ whole genome shotgun (WGS) entry which is preliminary data.</text>
</comment>
<keyword evidence="2" id="KW-1133">Transmembrane helix</keyword>
<feature type="compositionally biased region" description="Basic and acidic residues" evidence="1">
    <location>
        <begin position="131"/>
        <end position="149"/>
    </location>
</feature>
<organism evidence="4 5">
    <name type="scientific">Streptacidiphilus fuscans</name>
    <dbReference type="NCBI Taxonomy" id="2789292"/>
    <lineage>
        <taxon>Bacteria</taxon>
        <taxon>Bacillati</taxon>
        <taxon>Actinomycetota</taxon>
        <taxon>Actinomycetes</taxon>
        <taxon>Kitasatosporales</taxon>
        <taxon>Streptomycetaceae</taxon>
        <taxon>Streptacidiphilus</taxon>
    </lineage>
</organism>
<dbReference type="Proteomes" id="UP000657385">
    <property type="component" value="Unassembled WGS sequence"/>
</dbReference>
<keyword evidence="2" id="KW-0472">Membrane</keyword>
<feature type="region of interest" description="Disordered" evidence="1">
    <location>
        <begin position="114"/>
        <end position="149"/>
    </location>
</feature>
<name>A0A931BBW7_9ACTN</name>
<dbReference type="AlphaFoldDB" id="A0A931BBW7"/>
<proteinExistence type="predicted"/>
<dbReference type="PANTHER" id="PTHR36394:SF1">
    <property type="entry name" value="OS01G0277700 PROTEIN"/>
    <property type="match status" value="1"/>
</dbReference>
<evidence type="ECO:0000313" key="3">
    <source>
        <dbReference type="EMBL" id="MBF9068903.1"/>
    </source>
</evidence>
<feature type="region of interest" description="Disordered" evidence="1">
    <location>
        <begin position="161"/>
        <end position="180"/>
    </location>
</feature>
<keyword evidence="2" id="KW-0812">Transmembrane</keyword>
<sequence length="273" mass="28254">MSVYGGPVNTLPALLLAAGGVGFGHAVMPDHWLPLAVLSRTRRYRTGRVVRLSLTAALTHVLVSLLLGAVLVVVGLQFRTTIARHTDLVVGGVLLVTGAVFLVLDLLGKGHGHSHDADGGHRYGHGHGHGHGHDHGHGHTHHHDHDGHHAHAVATTAVLDRPTTEHEHSHPQHSHPQRSPRGLAGLLIPFGAAASPDLTILPVFLAAGALGATAAIGSLLVFTLATVGTIVGLTVAAALGARLLTAPWIDKRANTLTAVTLLAIGALVALGWI</sequence>